<evidence type="ECO:0000313" key="1">
    <source>
        <dbReference type="EMBL" id="WHY84652.1"/>
    </source>
</evidence>
<name>A0AA95MIX3_9BACI</name>
<dbReference type="KEGG" id="nnv:QNH39_18620"/>
<evidence type="ECO:0000313" key="2">
    <source>
        <dbReference type="Proteomes" id="UP001178288"/>
    </source>
</evidence>
<accession>A0AA95MIX3</accession>
<organism evidence="1 2">
    <name type="scientific">Neobacillus novalis</name>
    <dbReference type="NCBI Taxonomy" id="220687"/>
    <lineage>
        <taxon>Bacteria</taxon>
        <taxon>Bacillati</taxon>
        <taxon>Bacillota</taxon>
        <taxon>Bacilli</taxon>
        <taxon>Bacillales</taxon>
        <taxon>Bacillaceae</taxon>
        <taxon>Neobacillus</taxon>
    </lineage>
</organism>
<evidence type="ECO:0008006" key="3">
    <source>
        <dbReference type="Google" id="ProtNLM"/>
    </source>
</evidence>
<dbReference type="AlphaFoldDB" id="A0AA95MIX3"/>
<sequence length="179" mass="20774">MSLLDIYLQKNGKKRYDVFKETGISQQMLSSVNKKSVNHYSVKTIQAIAKTVEKSEGTVLDELIQLEKENAYFEVYNAEDLLLAFRNKEEYILIKGEYKKEMDELAKSQLSDTETLGWELGAVWSGGLVTVSTEVILHLVDLFSSKDDDKKKIESQVRKYKFKKINENEILLYLRQLDY</sequence>
<protein>
    <recommendedName>
        <fullName evidence="3">HTH cro/C1-type domain-containing protein</fullName>
    </recommendedName>
</protein>
<dbReference type="RefSeq" id="WP_066089905.1">
    <property type="nucleotide sequence ID" value="NZ_CP126114.1"/>
</dbReference>
<proteinExistence type="predicted"/>
<reference evidence="1" key="1">
    <citation type="submission" date="2023-05" db="EMBL/GenBank/DDBJ databases">
        <title>Comparative genomics of Bacillaceae isolates and their secondary metabolite potential.</title>
        <authorList>
            <person name="Song L."/>
            <person name="Nielsen L.J."/>
            <person name="Mohite O."/>
            <person name="Xu X."/>
            <person name="Weber T."/>
            <person name="Kovacs A.T."/>
        </authorList>
    </citation>
    <scope>NUCLEOTIDE SEQUENCE</scope>
    <source>
        <strain evidence="1">XLM17</strain>
    </source>
</reference>
<gene>
    <name evidence="1" type="ORF">QNH39_18620</name>
</gene>
<keyword evidence="2" id="KW-1185">Reference proteome</keyword>
<dbReference type="EMBL" id="CP126114">
    <property type="protein sequence ID" value="WHY84652.1"/>
    <property type="molecule type" value="Genomic_DNA"/>
</dbReference>
<dbReference type="Proteomes" id="UP001178288">
    <property type="component" value="Chromosome"/>
</dbReference>